<evidence type="ECO:0000313" key="1">
    <source>
        <dbReference type="EMBL" id="KAJ0040765.1"/>
    </source>
</evidence>
<sequence length="446" mass="52725">MEITKCVSTSGKKKHQCYINIVVDIVHDIFLRLPAKSLLRFRCVSKKCCDIIDSVSFANMYELVCVEEPQILYTPLTLNLVKKLHSIAYDETNYVMKKSETSILEFSEEKHDYQLCHVAYGLLCIRDGGCHQQPESVFLFNPLTREVLELPKAIDEVWKNTYKMWRPVWYGMGFDYTTNTIKVVRVFHRHQYETEVYTLGTNSWRRISSNPSCTLNLCGVTAYGDMHWMHHYYLNDKQYEKMITSFDFKKEEFKWTRHPNLEYNAFAPYKRISLITIKGSLAIVNILSYTQMEIWVLKDYDDKEDYYWVREFKLCIKSIRLEDSWQGFWCLPEIFGAWGYGGLFLDTCHHEHYVIDMKKNHTHHISQCILEEDYNCDERAVYSYTKSLVCLRNFGNSVENHGYKFLKRIKSMNLMEITNSVAQMQIWVLKDYISTGEAFASSQRTV</sequence>
<proteinExistence type="predicted"/>
<evidence type="ECO:0000313" key="2">
    <source>
        <dbReference type="Proteomes" id="UP001163603"/>
    </source>
</evidence>
<gene>
    <name evidence="1" type="ORF">Pint_26590</name>
</gene>
<keyword evidence="2" id="KW-1185">Reference proteome</keyword>
<organism evidence="1 2">
    <name type="scientific">Pistacia integerrima</name>
    <dbReference type="NCBI Taxonomy" id="434235"/>
    <lineage>
        <taxon>Eukaryota</taxon>
        <taxon>Viridiplantae</taxon>
        <taxon>Streptophyta</taxon>
        <taxon>Embryophyta</taxon>
        <taxon>Tracheophyta</taxon>
        <taxon>Spermatophyta</taxon>
        <taxon>Magnoliopsida</taxon>
        <taxon>eudicotyledons</taxon>
        <taxon>Gunneridae</taxon>
        <taxon>Pentapetalae</taxon>
        <taxon>rosids</taxon>
        <taxon>malvids</taxon>
        <taxon>Sapindales</taxon>
        <taxon>Anacardiaceae</taxon>
        <taxon>Pistacia</taxon>
    </lineage>
</organism>
<name>A0ACC0YSV6_9ROSI</name>
<comment type="caution">
    <text evidence="1">The sequence shown here is derived from an EMBL/GenBank/DDBJ whole genome shotgun (WGS) entry which is preliminary data.</text>
</comment>
<reference evidence="2" key="1">
    <citation type="journal article" date="2023" name="G3 (Bethesda)">
        <title>Genome assembly and association tests identify interacting loci associated with vigor, precocity, and sex in interspecific pistachio rootstocks.</title>
        <authorList>
            <person name="Palmer W."/>
            <person name="Jacygrad E."/>
            <person name="Sagayaradj S."/>
            <person name="Cavanaugh K."/>
            <person name="Han R."/>
            <person name="Bertier L."/>
            <person name="Beede B."/>
            <person name="Kafkas S."/>
            <person name="Golino D."/>
            <person name="Preece J."/>
            <person name="Michelmore R."/>
        </authorList>
    </citation>
    <scope>NUCLEOTIDE SEQUENCE [LARGE SCALE GENOMIC DNA]</scope>
</reference>
<accession>A0ACC0YSV6</accession>
<dbReference type="Proteomes" id="UP001163603">
    <property type="component" value="Chromosome 5"/>
</dbReference>
<protein>
    <submittedName>
        <fullName evidence="1">Uncharacterized protein</fullName>
    </submittedName>
</protein>
<dbReference type="EMBL" id="CM047740">
    <property type="protein sequence ID" value="KAJ0040765.1"/>
    <property type="molecule type" value="Genomic_DNA"/>
</dbReference>